<dbReference type="Pfam" id="PF13585">
    <property type="entry name" value="CHU_C"/>
    <property type="match status" value="1"/>
</dbReference>
<evidence type="ECO:0008006" key="3">
    <source>
        <dbReference type="Google" id="ProtNLM"/>
    </source>
</evidence>
<keyword evidence="2" id="KW-1185">Reference proteome</keyword>
<dbReference type="InterPro" id="IPR026341">
    <property type="entry name" value="T9SS_type_B"/>
</dbReference>
<dbReference type="NCBIfam" id="TIGR04131">
    <property type="entry name" value="Bac_Flav_CTERM"/>
    <property type="match status" value="1"/>
</dbReference>
<protein>
    <recommendedName>
        <fullName evidence="3">Gliding motility-associated C-terminal domain-containing protein</fullName>
    </recommendedName>
</protein>
<dbReference type="EMBL" id="BRVO01000001">
    <property type="protein sequence ID" value="GLB48012.1"/>
    <property type="molecule type" value="Genomic_DNA"/>
</dbReference>
<evidence type="ECO:0000313" key="2">
    <source>
        <dbReference type="Proteomes" id="UP001143543"/>
    </source>
</evidence>
<dbReference type="InterPro" id="IPR013783">
    <property type="entry name" value="Ig-like_fold"/>
</dbReference>
<comment type="caution">
    <text evidence="1">The sequence shown here is derived from an EMBL/GenBank/DDBJ whole genome shotgun (WGS) entry which is preliminary data.</text>
</comment>
<accession>A0ABQ5MGG6</accession>
<dbReference type="Gene3D" id="2.60.40.10">
    <property type="entry name" value="Immunoglobulins"/>
    <property type="match status" value="1"/>
</dbReference>
<dbReference type="Proteomes" id="UP001143543">
    <property type="component" value="Unassembled WGS sequence"/>
</dbReference>
<proteinExistence type="predicted"/>
<organism evidence="1 2">
    <name type="scientific">Neptunitalea lumnitzerae</name>
    <dbReference type="NCBI Taxonomy" id="2965509"/>
    <lineage>
        <taxon>Bacteria</taxon>
        <taxon>Pseudomonadati</taxon>
        <taxon>Bacteroidota</taxon>
        <taxon>Flavobacteriia</taxon>
        <taxon>Flavobacteriales</taxon>
        <taxon>Flavobacteriaceae</taxon>
        <taxon>Neptunitalea</taxon>
    </lineage>
</organism>
<evidence type="ECO:0000313" key="1">
    <source>
        <dbReference type="EMBL" id="GLB48012.1"/>
    </source>
</evidence>
<sequence length="837" mass="90649">MLTLNAQQCNGSFGDPVFEETFGNNAATGATFAGALPTGTTNYIYNSNGNTQDGYYTVTTNPNAALNSLFSTTDHTEDESGQGYMLVVNADENTTGEFYRKSVTGLCNSLVYQFSAYFLNALPDNGTCSTPIPCNVKFVIEDDNGNELGSIETGDIQSTTTVQWVNYSFEFEMPAGSNSVSVVLINNALGGCGNDLAIDDITFRACGSLATVTTDFADFADGVCPNDQVTFEADIDETAYTDVAYQWQVSYDDGTTWTDIAGATTNSYTATNFDEDQQYRFLVFESQNSNSPNCQIASEAIEIDLFATPAETPNNLLGCDIDGTGTGTFDLDQVITTVLDGADATDYTVTFYNSQANADAPTNPITNTTSYTGTEGEEIFIRVDDLNRGCANTTSFFLTIEDAPIVNTPVTLQQCDTDTDGIAAFNLEEAIDLISTENYTFTFYRTLSGAENEDIYDKIIDPTSFTNAVYNPIYVTATNSAGCSSIAAVNLVVSTSQIPTDFTTTLETCDTDADGDNTNGIATFNLGSATTEILDLFTNASDLQITYYTSEADALLETNPLTNNYTNTDAPHEDWLYVRIDDTSNNSCFGISKCVHLVVNSIPQFSVNTPQNICLNEVPVTLEVQNPTGLYSYEWYDTDGLLISTTSSAEALTDGIFTVTATNASGCSVTQTITLIGSDVATITNINVSDTQRYNTVTILAEGVGNYEYSIDGVTYQTSPLFENLEGGYYTVYVRDTNGCGVVSDSVCVIAFPNYFTPNGDGVNDTWKALDVPNDCVAGAYITIFDRQGKLLTRIALEDGWDGNYNGHLMPSSDYWYTVFLPQRNNKTINGHFSLIR</sequence>
<name>A0ABQ5MGG6_9FLAO</name>
<dbReference type="Gene3D" id="2.60.40.2700">
    <property type="match status" value="1"/>
</dbReference>
<gene>
    <name evidence="1" type="ORF">Y10_03800</name>
</gene>
<reference evidence="1" key="1">
    <citation type="submission" date="2022-07" db="EMBL/GenBank/DDBJ databases">
        <title>Taxonomy of Novel Oxalotrophic and Methylotrophic Bacteria.</title>
        <authorList>
            <person name="Sahin N."/>
            <person name="Tani A."/>
        </authorList>
    </citation>
    <scope>NUCLEOTIDE SEQUENCE</scope>
    <source>
        <strain evidence="1">Y10</strain>
    </source>
</reference>